<reference evidence="2" key="1">
    <citation type="thesis" date="2020" institute="ProQuest LLC" country="789 East Eisenhower Parkway, Ann Arbor, MI, USA">
        <title>Comparative Genomics and Chromosome Evolution.</title>
        <authorList>
            <person name="Mudd A.B."/>
        </authorList>
    </citation>
    <scope>NUCLEOTIDE SEQUENCE</scope>
    <source>
        <strain evidence="2">237g6f4</strain>
        <tissue evidence="2">Blood</tissue>
    </source>
</reference>
<feature type="compositionally biased region" description="Polar residues" evidence="1">
    <location>
        <begin position="38"/>
        <end position="61"/>
    </location>
</feature>
<proteinExistence type="predicted"/>
<evidence type="ECO:0000313" key="2">
    <source>
        <dbReference type="EMBL" id="KAG8550135.1"/>
    </source>
</evidence>
<dbReference type="EMBL" id="WNYA01000080">
    <property type="protein sequence ID" value="KAG8550135.1"/>
    <property type="molecule type" value="Genomic_DNA"/>
</dbReference>
<comment type="caution">
    <text evidence="2">The sequence shown here is derived from an EMBL/GenBank/DDBJ whole genome shotgun (WGS) entry which is preliminary data.</text>
</comment>
<sequence>MTFPKRKLTSGAGLAGIGETFARNVHQVAPHRFHPQGHSMTQGTTHRLNQTKGPRGNTLNPKQTISVVRKHEVPLMIAN</sequence>
<keyword evidence="3" id="KW-1185">Reference proteome</keyword>
<protein>
    <submittedName>
        <fullName evidence="2">Uncharacterized protein</fullName>
    </submittedName>
</protein>
<evidence type="ECO:0000256" key="1">
    <source>
        <dbReference type="SAM" id="MobiDB-lite"/>
    </source>
</evidence>
<organism evidence="2 3">
    <name type="scientific">Engystomops pustulosus</name>
    <name type="common">Tungara frog</name>
    <name type="synonym">Physalaemus pustulosus</name>
    <dbReference type="NCBI Taxonomy" id="76066"/>
    <lineage>
        <taxon>Eukaryota</taxon>
        <taxon>Metazoa</taxon>
        <taxon>Chordata</taxon>
        <taxon>Craniata</taxon>
        <taxon>Vertebrata</taxon>
        <taxon>Euteleostomi</taxon>
        <taxon>Amphibia</taxon>
        <taxon>Batrachia</taxon>
        <taxon>Anura</taxon>
        <taxon>Neobatrachia</taxon>
        <taxon>Hyloidea</taxon>
        <taxon>Leptodactylidae</taxon>
        <taxon>Leiuperinae</taxon>
        <taxon>Engystomops</taxon>
    </lineage>
</organism>
<accession>A0AAV6ZP98</accession>
<dbReference type="Proteomes" id="UP000824782">
    <property type="component" value="Unassembled WGS sequence"/>
</dbReference>
<gene>
    <name evidence="2" type="ORF">GDO81_028166</name>
</gene>
<name>A0AAV6ZP98_ENGPU</name>
<feature type="region of interest" description="Disordered" evidence="1">
    <location>
        <begin position="33"/>
        <end position="61"/>
    </location>
</feature>
<dbReference type="AlphaFoldDB" id="A0AAV6ZP98"/>
<evidence type="ECO:0000313" key="3">
    <source>
        <dbReference type="Proteomes" id="UP000824782"/>
    </source>
</evidence>